<dbReference type="InterPro" id="IPR025067">
    <property type="entry name" value="DUF4079"/>
</dbReference>
<sequence length="286" mass="30008">MKIQFLFLSTLAVANAFTSPAPNQALVGQASSFRQVDVLMASTDDEDTESFLNDASIPAATAAMWALTSTSAMAAGPDWGIFEGRTLSLLHPAMMLGMLALSVSTAILGFEWRRQRTIGDDVTALKSGYPDLGGASTATAALEAAKGAETPDAGLISKLEAALPIDAEIKALQSERKELAAKGPRDMHYSQGATLAFIGTVFAIEGPLNTYARAGKLFPGPHLYAGAGLVCLWALAAACVPAMQKGNDAARYAHIGANFAGVGLFVWQVVSGVPILFKVIEFTKWP</sequence>
<feature type="transmembrane region" description="Helical" evidence="1">
    <location>
        <begin position="255"/>
        <end position="277"/>
    </location>
</feature>
<dbReference type="Proteomes" id="UP001295423">
    <property type="component" value="Unassembled WGS sequence"/>
</dbReference>
<name>A0AAD2JKC1_9STRA</name>
<comment type="caution">
    <text evidence="3">The sequence shown here is derived from an EMBL/GenBank/DDBJ whole genome shotgun (WGS) entry which is preliminary data.</text>
</comment>
<proteinExistence type="predicted"/>
<dbReference type="PANTHER" id="PTHR34679:SF2">
    <property type="entry name" value="OS02G0122500 PROTEIN"/>
    <property type="match status" value="1"/>
</dbReference>
<keyword evidence="1" id="KW-0812">Transmembrane</keyword>
<gene>
    <name evidence="3" type="ORF">CYCCA115_LOCUS17268</name>
</gene>
<evidence type="ECO:0000256" key="1">
    <source>
        <dbReference type="SAM" id="Phobius"/>
    </source>
</evidence>
<feature type="transmembrane region" description="Helical" evidence="1">
    <location>
        <begin position="192"/>
        <end position="211"/>
    </location>
</feature>
<evidence type="ECO:0000313" key="4">
    <source>
        <dbReference type="Proteomes" id="UP001295423"/>
    </source>
</evidence>
<keyword evidence="4" id="KW-1185">Reference proteome</keyword>
<feature type="signal peptide" evidence="2">
    <location>
        <begin position="1"/>
        <end position="16"/>
    </location>
</feature>
<dbReference type="Pfam" id="PF13301">
    <property type="entry name" value="DUF4079"/>
    <property type="match status" value="1"/>
</dbReference>
<evidence type="ECO:0000313" key="3">
    <source>
        <dbReference type="EMBL" id="CAJ1958622.1"/>
    </source>
</evidence>
<protein>
    <submittedName>
        <fullName evidence="3">Uncharacterized protein</fullName>
    </submittedName>
</protein>
<feature type="transmembrane region" description="Helical" evidence="1">
    <location>
        <begin position="223"/>
        <end position="243"/>
    </location>
</feature>
<dbReference type="EMBL" id="CAKOGP040001980">
    <property type="protein sequence ID" value="CAJ1958622.1"/>
    <property type="molecule type" value="Genomic_DNA"/>
</dbReference>
<keyword evidence="1" id="KW-1133">Transmembrane helix</keyword>
<keyword evidence="2" id="KW-0732">Signal</keyword>
<feature type="transmembrane region" description="Helical" evidence="1">
    <location>
        <begin position="89"/>
        <end position="110"/>
    </location>
</feature>
<keyword evidence="1" id="KW-0472">Membrane</keyword>
<organism evidence="3 4">
    <name type="scientific">Cylindrotheca closterium</name>
    <dbReference type="NCBI Taxonomy" id="2856"/>
    <lineage>
        <taxon>Eukaryota</taxon>
        <taxon>Sar</taxon>
        <taxon>Stramenopiles</taxon>
        <taxon>Ochrophyta</taxon>
        <taxon>Bacillariophyta</taxon>
        <taxon>Bacillariophyceae</taxon>
        <taxon>Bacillariophycidae</taxon>
        <taxon>Bacillariales</taxon>
        <taxon>Bacillariaceae</taxon>
        <taxon>Cylindrotheca</taxon>
    </lineage>
</organism>
<dbReference type="AlphaFoldDB" id="A0AAD2JKC1"/>
<reference evidence="3" key="1">
    <citation type="submission" date="2023-08" db="EMBL/GenBank/DDBJ databases">
        <authorList>
            <person name="Audoor S."/>
            <person name="Bilcke G."/>
        </authorList>
    </citation>
    <scope>NUCLEOTIDE SEQUENCE</scope>
</reference>
<feature type="chain" id="PRO_5042163991" evidence="2">
    <location>
        <begin position="17"/>
        <end position="286"/>
    </location>
</feature>
<evidence type="ECO:0000256" key="2">
    <source>
        <dbReference type="SAM" id="SignalP"/>
    </source>
</evidence>
<dbReference type="PANTHER" id="PTHR34679">
    <property type="match status" value="1"/>
</dbReference>
<accession>A0AAD2JKC1</accession>